<sequence length="428" mass="49723">MAHFWPEMGHWLGRMTDTRDQDSILYPRQFLFWTAGMTFLLKLGSRRKPRFEFDSPTALANLNRLSRSAMERRAHSDTVEHFLSHVPTGALETLRRNMIHRLIRMKVLDYGRPHGYFLLVLDATGQLHFQQRHCEHCLERTSNGKTHYYHNVLEAKLVTPDGLALSVASEFIENTDPKATKQDCELKAFGRLAIKIKKPYPQLRLCLGLDALYANGTVFTTCEKNHWKYFITFKQGSLPALWTEYQSLLTLSPTHRKVVQVDKSTRQEFAWVDGMEHIDNYKRRHTFNVFECLEQCRQDHTESYFAWLTNFPIRPDTVAELGNKGARCRWKIENEGFNTQKNGGFNLEHAYSTKRRQMHNWYILLQISHTILQLVERGSLLSQNAKLGFGSLAAMARRLWESIRNVLIPDEALDIAAAARIQIRLNSS</sequence>
<accession>T1C9U8</accession>
<name>T1C9U8_9ZZZZ</name>
<reference evidence="1" key="1">
    <citation type="submission" date="2013-08" db="EMBL/GenBank/DDBJ databases">
        <authorList>
            <person name="Mendez C."/>
            <person name="Richter M."/>
            <person name="Ferrer M."/>
            <person name="Sanchez J."/>
        </authorList>
    </citation>
    <scope>NUCLEOTIDE SEQUENCE</scope>
</reference>
<evidence type="ECO:0000313" key="1">
    <source>
        <dbReference type="EMBL" id="EQD77938.1"/>
    </source>
</evidence>
<organism evidence="1">
    <name type="scientific">mine drainage metagenome</name>
    <dbReference type="NCBI Taxonomy" id="410659"/>
    <lineage>
        <taxon>unclassified sequences</taxon>
        <taxon>metagenomes</taxon>
        <taxon>ecological metagenomes</taxon>
    </lineage>
</organism>
<gene>
    <name evidence="1" type="ORF">B1A_02575</name>
</gene>
<comment type="caution">
    <text evidence="1">The sequence shown here is derived from an EMBL/GenBank/DDBJ whole genome shotgun (WGS) entry which is preliminary data.</text>
</comment>
<proteinExistence type="predicted"/>
<dbReference type="AlphaFoldDB" id="T1C9U8"/>
<dbReference type="EMBL" id="AUZX01001912">
    <property type="protein sequence ID" value="EQD77938.1"/>
    <property type="molecule type" value="Genomic_DNA"/>
</dbReference>
<protein>
    <submittedName>
        <fullName evidence="1">Transposase IS4 family protein</fullName>
    </submittedName>
</protein>
<reference evidence="1" key="2">
    <citation type="journal article" date="2014" name="ISME J.">
        <title>Microbial stratification in low pH oxic and suboxic macroscopic growths along an acid mine drainage.</title>
        <authorList>
            <person name="Mendez-Garcia C."/>
            <person name="Mesa V."/>
            <person name="Sprenger R.R."/>
            <person name="Richter M."/>
            <person name="Diez M.S."/>
            <person name="Solano J."/>
            <person name="Bargiela R."/>
            <person name="Golyshina O.V."/>
            <person name="Manteca A."/>
            <person name="Ramos J.L."/>
            <person name="Gallego J.R."/>
            <person name="Llorente I."/>
            <person name="Martins Dos Santos V.A."/>
            <person name="Jensen O.N."/>
            <person name="Pelaez A.I."/>
            <person name="Sanchez J."/>
            <person name="Ferrer M."/>
        </authorList>
    </citation>
    <scope>NUCLEOTIDE SEQUENCE</scope>
</reference>